<name>A0A9P5ZLB9_PLEER</name>
<comment type="similarity">
    <text evidence="1">Belongs to the helicase family. RecQ subfamily.</text>
</comment>
<accession>A0A9P5ZLB9</accession>
<dbReference type="GO" id="GO:0005524">
    <property type="term" value="F:ATP binding"/>
    <property type="evidence" value="ECO:0007669"/>
    <property type="project" value="UniProtKB-KW"/>
</dbReference>
<evidence type="ECO:0000256" key="1">
    <source>
        <dbReference type="ARBA" id="ARBA00005446"/>
    </source>
</evidence>
<keyword evidence="4" id="KW-0238">DNA-binding</keyword>
<dbReference type="EMBL" id="MU154714">
    <property type="protein sequence ID" value="KAF9488429.1"/>
    <property type="molecule type" value="Genomic_DNA"/>
</dbReference>
<comment type="catalytic activity">
    <reaction evidence="6">
        <text>Couples ATP hydrolysis with the unwinding of duplex DNA by translocating in the 3'-5' direction.</text>
        <dbReference type="EC" id="5.6.2.4"/>
    </reaction>
</comment>
<comment type="caution">
    <text evidence="11">The sequence shown here is derived from an EMBL/GenBank/DDBJ whole genome shotgun (WGS) entry which is preliminary data.</text>
</comment>
<dbReference type="GO" id="GO:0016787">
    <property type="term" value="F:hydrolase activity"/>
    <property type="evidence" value="ECO:0007669"/>
    <property type="project" value="UniProtKB-KW"/>
</dbReference>
<gene>
    <name evidence="11" type="ORF">BDN71DRAFT_1477906</name>
</gene>
<dbReference type="Pfam" id="PF00271">
    <property type="entry name" value="Helicase_C"/>
    <property type="match status" value="1"/>
</dbReference>
<keyword evidence="12" id="KW-1185">Reference proteome</keyword>
<dbReference type="PROSITE" id="PS51194">
    <property type="entry name" value="HELICASE_CTER"/>
    <property type="match status" value="1"/>
</dbReference>
<dbReference type="OrthoDB" id="2995840at2759"/>
<evidence type="ECO:0000256" key="8">
    <source>
        <dbReference type="SAM" id="MobiDB-lite"/>
    </source>
</evidence>
<dbReference type="SUPFAM" id="SSF52540">
    <property type="entry name" value="P-loop containing nucleoside triphosphate hydrolases"/>
    <property type="match status" value="1"/>
</dbReference>
<dbReference type="AlphaFoldDB" id="A0A9P5ZLB9"/>
<feature type="compositionally biased region" description="Polar residues" evidence="8">
    <location>
        <begin position="602"/>
        <end position="616"/>
    </location>
</feature>
<dbReference type="Pfam" id="PF00270">
    <property type="entry name" value="DEAD"/>
    <property type="match status" value="1"/>
</dbReference>
<dbReference type="SMART" id="SM00490">
    <property type="entry name" value="HELICc"/>
    <property type="match status" value="1"/>
</dbReference>
<dbReference type="PANTHER" id="PTHR13710:SF105">
    <property type="entry name" value="ATP-DEPENDENT DNA HELICASE Q1"/>
    <property type="match status" value="1"/>
</dbReference>
<evidence type="ECO:0000256" key="7">
    <source>
        <dbReference type="ARBA" id="ARBA00034808"/>
    </source>
</evidence>
<evidence type="ECO:0000259" key="9">
    <source>
        <dbReference type="PROSITE" id="PS51192"/>
    </source>
</evidence>
<feature type="region of interest" description="Disordered" evidence="8">
    <location>
        <begin position="595"/>
        <end position="616"/>
    </location>
</feature>
<evidence type="ECO:0000256" key="3">
    <source>
        <dbReference type="ARBA" id="ARBA00022840"/>
    </source>
</evidence>
<keyword evidence="3" id="KW-0067">ATP-binding</keyword>
<dbReference type="PANTHER" id="PTHR13710">
    <property type="entry name" value="DNA HELICASE RECQ FAMILY MEMBER"/>
    <property type="match status" value="1"/>
</dbReference>
<dbReference type="GO" id="GO:0003677">
    <property type="term" value="F:DNA binding"/>
    <property type="evidence" value="ECO:0007669"/>
    <property type="project" value="UniProtKB-KW"/>
</dbReference>
<dbReference type="GO" id="GO:0043138">
    <property type="term" value="F:3'-5' DNA helicase activity"/>
    <property type="evidence" value="ECO:0007669"/>
    <property type="project" value="UniProtKB-EC"/>
</dbReference>
<feature type="domain" description="Helicase ATP-binding" evidence="9">
    <location>
        <begin position="43"/>
        <end position="228"/>
    </location>
</feature>
<proteinExistence type="inferred from homology"/>
<evidence type="ECO:0000256" key="2">
    <source>
        <dbReference type="ARBA" id="ARBA00022741"/>
    </source>
</evidence>
<dbReference type="GO" id="GO:0005694">
    <property type="term" value="C:chromosome"/>
    <property type="evidence" value="ECO:0007669"/>
    <property type="project" value="TreeGrafter"/>
</dbReference>
<sequence length="616" mass="69177">MQTTPGQVPKPPEPEVGSPDWFQQIIAPALGYSQLRDWQVKLAGDVFEGNDVVCVAGTGLGKSGMLHIPLMASKVAEKPTLGMSIAPTKSLCDDQARAANERGLNAVTVHSDSLREASSKGRDLFKEIFTGKWDLFILVPELLHMKELESFFREQAGDDPEFAKLSLIFVDECHLVHEHGKEFRDSYRRIGRLRGRIPSTVPWIAVTATLPPGELTKLVLQSLGFDGDDYVMCRMRVNVPNIKVVSRFLQHSISGLTMLDISWIIPVGLQAASSIKKTVVFCVTIKLAFAVMEFLQSLLPKEMSNCEEVVMPFYSLMSGEYCERYIQEFREGTTRVLVGTDTLTCGMDVSDIKEVIILGVPPTPERLTQQIGRAGRNGKPARAIVYTPPWMNKSSMKAADITHRAKIPSMLCSWCNPSFDCCFRKVQCQHYGDEFIQPPHCCSLHEPDGSDYQKVEEWVEAFTNASGDPKRLRTKSKHQALDKTVMYPAAQRILTAWTRRLWIKIRGDNTFMPSDNIFLPFLRDKVCQQMHLVVNVEMLCQLIPEWSYLTKYGEDLVVVCGEILQTFDEVWKAREVDSDDGESIAEEVTGRILKQVDDDDGSNMSESSNDMVTSSD</sequence>
<evidence type="ECO:0000256" key="4">
    <source>
        <dbReference type="ARBA" id="ARBA00023125"/>
    </source>
</evidence>
<dbReference type="GO" id="GO:0000724">
    <property type="term" value="P:double-strand break repair via homologous recombination"/>
    <property type="evidence" value="ECO:0007669"/>
    <property type="project" value="TreeGrafter"/>
</dbReference>
<evidence type="ECO:0000259" key="10">
    <source>
        <dbReference type="PROSITE" id="PS51194"/>
    </source>
</evidence>
<dbReference type="InterPro" id="IPR001650">
    <property type="entry name" value="Helicase_C-like"/>
</dbReference>
<dbReference type="PROSITE" id="PS51192">
    <property type="entry name" value="HELICASE_ATP_BIND_1"/>
    <property type="match status" value="1"/>
</dbReference>
<evidence type="ECO:0000256" key="6">
    <source>
        <dbReference type="ARBA" id="ARBA00034617"/>
    </source>
</evidence>
<dbReference type="GO" id="GO:0005737">
    <property type="term" value="C:cytoplasm"/>
    <property type="evidence" value="ECO:0007669"/>
    <property type="project" value="TreeGrafter"/>
</dbReference>
<reference evidence="11" key="1">
    <citation type="submission" date="2020-11" db="EMBL/GenBank/DDBJ databases">
        <authorList>
            <consortium name="DOE Joint Genome Institute"/>
            <person name="Ahrendt S."/>
            <person name="Riley R."/>
            <person name="Andreopoulos W."/>
            <person name="Labutti K."/>
            <person name="Pangilinan J."/>
            <person name="Ruiz-Duenas F.J."/>
            <person name="Barrasa J.M."/>
            <person name="Sanchez-Garcia M."/>
            <person name="Camarero S."/>
            <person name="Miyauchi S."/>
            <person name="Serrano A."/>
            <person name="Linde D."/>
            <person name="Babiker R."/>
            <person name="Drula E."/>
            <person name="Ayuso-Fernandez I."/>
            <person name="Pacheco R."/>
            <person name="Padilla G."/>
            <person name="Ferreira P."/>
            <person name="Barriuso J."/>
            <person name="Kellner H."/>
            <person name="Castanera R."/>
            <person name="Alfaro M."/>
            <person name="Ramirez L."/>
            <person name="Pisabarro A.G."/>
            <person name="Kuo A."/>
            <person name="Tritt A."/>
            <person name="Lipzen A."/>
            <person name="He G."/>
            <person name="Yan M."/>
            <person name="Ng V."/>
            <person name="Cullen D."/>
            <person name="Martin F."/>
            <person name="Rosso M.-N."/>
            <person name="Henrissat B."/>
            <person name="Hibbett D."/>
            <person name="Martinez A.T."/>
            <person name="Grigoriev I.V."/>
        </authorList>
    </citation>
    <scope>NUCLEOTIDE SEQUENCE</scope>
    <source>
        <strain evidence="11">ATCC 90797</strain>
    </source>
</reference>
<protein>
    <recommendedName>
        <fullName evidence="7">DNA 3'-5' helicase</fullName>
        <ecNumber evidence="7">5.6.2.4</ecNumber>
    </recommendedName>
</protein>
<dbReference type="InterPro" id="IPR014001">
    <property type="entry name" value="Helicase_ATP-bd"/>
</dbReference>
<keyword evidence="5" id="KW-0413">Isomerase</keyword>
<dbReference type="Proteomes" id="UP000807025">
    <property type="component" value="Unassembled WGS sequence"/>
</dbReference>
<dbReference type="EC" id="5.6.2.4" evidence="7"/>
<keyword evidence="11" id="KW-0378">Hydrolase</keyword>
<dbReference type="GO" id="GO:0009378">
    <property type="term" value="F:four-way junction helicase activity"/>
    <property type="evidence" value="ECO:0007669"/>
    <property type="project" value="TreeGrafter"/>
</dbReference>
<dbReference type="SMART" id="SM00487">
    <property type="entry name" value="DEXDc"/>
    <property type="match status" value="1"/>
</dbReference>
<evidence type="ECO:0000256" key="5">
    <source>
        <dbReference type="ARBA" id="ARBA00023235"/>
    </source>
</evidence>
<feature type="domain" description="Helicase C-terminal" evidence="10">
    <location>
        <begin position="267"/>
        <end position="427"/>
    </location>
</feature>
<keyword evidence="2" id="KW-0547">Nucleotide-binding</keyword>
<evidence type="ECO:0000313" key="12">
    <source>
        <dbReference type="Proteomes" id="UP000807025"/>
    </source>
</evidence>
<organism evidence="11 12">
    <name type="scientific">Pleurotus eryngii</name>
    <name type="common">Boletus of the steppes</name>
    <dbReference type="NCBI Taxonomy" id="5323"/>
    <lineage>
        <taxon>Eukaryota</taxon>
        <taxon>Fungi</taxon>
        <taxon>Dikarya</taxon>
        <taxon>Basidiomycota</taxon>
        <taxon>Agaricomycotina</taxon>
        <taxon>Agaricomycetes</taxon>
        <taxon>Agaricomycetidae</taxon>
        <taxon>Agaricales</taxon>
        <taxon>Pleurotineae</taxon>
        <taxon>Pleurotaceae</taxon>
        <taxon>Pleurotus</taxon>
    </lineage>
</organism>
<dbReference type="InterPro" id="IPR027417">
    <property type="entry name" value="P-loop_NTPase"/>
</dbReference>
<dbReference type="InterPro" id="IPR011545">
    <property type="entry name" value="DEAD/DEAH_box_helicase_dom"/>
</dbReference>
<dbReference type="Gene3D" id="3.40.50.300">
    <property type="entry name" value="P-loop containing nucleotide triphosphate hydrolases"/>
    <property type="match status" value="2"/>
</dbReference>
<evidence type="ECO:0000313" key="11">
    <source>
        <dbReference type="EMBL" id="KAF9488429.1"/>
    </source>
</evidence>